<protein>
    <submittedName>
        <fullName evidence="5">LacI family transcriptional regulator</fullName>
    </submittedName>
</protein>
<keyword evidence="3" id="KW-0804">Transcription</keyword>
<dbReference type="InterPro" id="IPR000843">
    <property type="entry name" value="HTH_LacI"/>
</dbReference>
<dbReference type="SUPFAM" id="SSF47413">
    <property type="entry name" value="lambda repressor-like DNA-binding domains"/>
    <property type="match status" value="1"/>
</dbReference>
<comment type="caution">
    <text evidence="5">The sequence shown here is derived from an EMBL/GenBank/DDBJ whole genome shotgun (WGS) entry which is preliminary data.</text>
</comment>
<evidence type="ECO:0000256" key="3">
    <source>
        <dbReference type="ARBA" id="ARBA00023163"/>
    </source>
</evidence>
<evidence type="ECO:0000259" key="4">
    <source>
        <dbReference type="PROSITE" id="PS50932"/>
    </source>
</evidence>
<dbReference type="PROSITE" id="PS50932">
    <property type="entry name" value="HTH_LACI_2"/>
    <property type="match status" value="1"/>
</dbReference>
<gene>
    <name evidence="5" type="ORF">Asi02nite_33700</name>
</gene>
<dbReference type="InterPro" id="IPR028082">
    <property type="entry name" value="Peripla_BP_I"/>
</dbReference>
<dbReference type="EMBL" id="BONE01000024">
    <property type="protein sequence ID" value="GIF73852.1"/>
    <property type="molecule type" value="Genomic_DNA"/>
</dbReference>
<evidence type="ECO:0000256" key="2">
    <source>
        <dbReference type="ARBA" id="ARBA00023125"/>
    </source>
</evidence>
<keyword evidence="6" id="KW-1185">Reference proteome</keyword>
<evidence type="ECO:0000313" key="6">
    <source>
        <dbReference type="Proteomes" id="UP000604117"/>
    </source>
</evidence>
<dbReference type="Pfam" id="PF13377">
    <property type="entry name" value="Peripla_BP_3"/>
    <property type="match status" value="1"/>
</dbReference>
<dbReference type="PANTHER" id="PTHR30146:SF109">
    <property type="entry name" value="HTH-TYPE TRANSCRIPTIONAL REGULATOR GALS"/>
    <property type="match status" value="1"/>
</dbReference>
<feature type="domain" description="HTH lacI-type" evidence="4">
    <location>
        <begin position="1"/>
        <end position="53"/>
    </location>
</feature>
<keyword evidence="2" id="KW-0238">DNA-binding</keyword>
<keyword evidence="1" id="KW-0805">Transcription regulation</keyword>
<evidence type="ECO:0000313" key="5">
    <source>
        <dbReference type="EMBL" id="GIF73852.1"/>
    </source>
</evidence>
<dbReference type="PANTHER" id="PTHR30146">
    <property type="entry name" value="LACI-RELATED TRANSCRIPTIONAL REPRESSOR"/>
    <property type="match status" value="1"/>
</dbReference>
<dbReference type="InterPro" id="IPR010982">
    <property type="entry name" value="Lambda_DNA-bd_dom_sf"/>
</dbReference>
<sequence length="325" mass="34337">MADVARAVGLSHQTVSRVLNDHPLVRPETRARVRQAIEDLGYRPNSAARALVTRRSGTVGVITFNSTLYGPASTLFGIEQAARDAGFVVSIDSLTALTATSVRAALDRLAKQAVEGIIVIAPLSGTAEVLAALAGEVPAVVVEGGAVPGLGSVSVDQESGARRVTRHLLDRGAATVWHVAGPGDWIEAEGRVLGWRAELRAAGATVHRPLRGTWSPSSGYAAGRRLAARSDVEAVFVANDQMALGLLRAFHEAGVRVPGDVLVAGFDDVPEAAYFTPPLTTVRQDFTTVGRRSIELLLEQVTAGRPLERRAVVPAELVVRQSSTR</sequence>
<evidence type="ECO:0000256" key="1">
    <source>
        <dbReference type="ARBA" id="ARBA00023015"/>
    </source>
</evidence>
<proteinExistence type="predicted"/>
<dbReference type="Proteomes" id="UP000604117">
    <property type="component" value="Unassembled WGS sequence"/>
</dbReference>
<organism evidence="5 6">
    <name type="scientific">Asanoa siamensis</name>
    <dbReference type="NCBI Taxonomy" id="926357"/>
    <lineage>
        <taxon>Bacteria</taxon>
        <taxon>Bacillati</taxon>
        <taxon>Actinomycetota</taxon>
        <taxon>Actinomycetes</taxon>
        <taxon>Micromonosporales</taxon>
        <taxon>Micromonosporaceae</taxon>
        <taxon>Asanoa</taxon>
    </lineage>
</organism>
<dbReference type="CDD" id="cd01574">
    <property type="entry name" value="PBP1_LacI"/>
    <property type="match status" value="1"/>
</dbReference>
<dbReference type="Pfam" id="PF00356">
    <property type="entry name" value="LacI"/>
    <property type="match status" value="1"/>
</dbReference>
<accession>A0ABQ4CSL6</accession>
<dbReference type="Gene3D" id="3.40.50.2300">
    <property type="match status" value="2"/>
</dbReference>
<dbReference type="InterPro" id="IPR046335">
    <property type="entry name" value="LacI/GalR-like_sensor"/>
</dbReference>
<dbReference type="CDD" id="cd01392">
    <property type="entry name" value="HTH_LacI"/>
    <property type="match status" value="1"/>
</dbReference>
<dbReference type="Gene3D" id="1.10.260.40">
    <property type="entry name" value="lambda repressor-like DNA-binding domains"/>
    <property type="match status" value="1"/>
</dbReference>
<reference evidence="5 6" key="1">
    <citation type="submission" date="2021-01" db="EMBL/GenBank/DDBJ databases">
        <title>Whole genome shotgun sequence of Asanoa siamensis NBRC 107932.</title>
        <authorList>
            <person name="Komaki H."/>
            <person name="Tamura T."/>
        </authorList>
    </citation>
    <scope>NUCLEOTIDE SEQUENCE [LARGE SCALE GENOMIC DNA]</scope>
    <source>
        <strain evidence="5 6">NBRC 107932</strain>
    </source>
</reference>
<dbReference type="SMART" id="SM00354">
    <property type="entry name" value="HTH_LACI"/>
    <property type="match status" value="1"/>
</dbReference>
<dbReference type="SUPFAM" id="SSF53822">
    <property type="entry name" value="Periplasmic binding protein-like I"/>
    <property type="match status" value="1"/>
</dbReference>
<name>A0ABQ4CSL6_9ACTN</name>